<protein>
    <recommendedName>
        <fullName evidence="4">BTB domain-containing protein</fullName>
    </recommendedName>
</protein>
<feature type="region of interest" description="Disordered" evidence="1">
    <location>
        <begin position="362"/>
        <end position="381"/>
    </location>
</feature>
<evidence type="ECO:0008006" key="4">
    <source>
        <dbReference type="Google" id="ProtNLM"/>
    </source>
</evidence>
<evidence type="ECO:0000256" key="1">
    <source>
        <dbReference type="SAM" id="MobiDB-lite"/>
    </source>
</evidence>
<evidence type="ECO:0000313" key="3">
    <source>
        <dbReference type="Proteomes" id="UP000573603"/>
    </source>
</evidence>
<sequence length="390" mass="43358">MSDSPAQFTASPYANNFFKVLLKGKSITWIHRGVVPAHVPSNKSTQDPAYRSATPIVDMQDIGYDTAHVIINFFYTKQYKYIKPSGIYGDTEKGYELKVLLQVIEAAGKMKLPDLVDLAKRQCARVCHEMNLLNLITILGKMNIDYNNVPELTQHITLQVEKVLAFPHSPLASTILSRATSDSITDILLRKLLMMARLEPTSEPKAKPTPGNGARGMPNFLSRQQHTSWGFTTGEPEPANLPFHLRTQQPQKVPENPQPDYKGKGRDVSKPEEHAFEASATSVFDYDSGGAKGREEARAGPSKAYPAIPELGKSIRTMKSFIAPEKSSAADWEVPKSETQQSQKSETTSLVDFDDYGVLVDSETLPTVTPSPEDPRHAERMNLTYAYDSW</sequence>
<comment type="caution">
    <text evidence="2">The sequence shown here is derived from an EMBL/GenBank/DDBJ whole genome shotgun (WGS) entry which is preliminary data.</text>
</comment>
<proteinExistence type="predicted"/>
<dbReference type="Proteomes" id="UP000573603">
    <property type="component" value="Unassembled WGS sequence"/>
</dbReference>
<feature type="compositionally biased region" description="Basic and acidic residues" evidence="1">
    <location>
        <begin position="261"/>
        <end position="275"/>
    </location>
</feature>
<dbReference type="EMBL" id="JABEVY010000261">
    <property type="protein sequence ID" value="KAF5239849.1"/>
    <property type="molecule type" value="Genomic_DNA"/>
</dbReference>
<dbReference type="Gene3D" id="3.30.710.10">
    <property type="entry name" value="Potassium Channel Kv1.1, Chain A"/>
    <property type="match status" value="1"/>
</dbReference>
<name>A0A8H4Z4P3_9HYPO</name>
<dbReference type="InterPro" id="IPR011333">
    <property type="entry name" value="SKP1/BTB/POZ_sf"/>
</dbReference>
<accession>A0A8H4Z4P3</accession>
<evidence type="ECO:0000313" key="2">
    <source>
        <dbReference type="EMBL" id="KAF5239849.1"/>
    </source>
</evidence>
<feature type="region of interest" description="Disordered" evidence="1">
    <location>
        <begin position="228"/>
        <end position="275"/>
    </location>
</feature>
<feature type="compositionally biased region" description="Polar residues" evidence="1">
    <location>
        <begin position="337"/>
        <end position="350"/>
    </location>
</feature>
<organism evidence="2 3">
    <name type="scientific">Fusarium anthophilum</name>
    <dbReference type="NCBI Taxonomy" id="48485"/>
    <lineage>
        <taxon>Eukaryota</taxon>
        <taxon>Fungi</taxon>
        <taxon>Dikarya</taxon>
        <taxon>Ascomycota</taxon>
        <taxon>Pezizomycotina</taxon>
        <taxon>Sordariomycetes</taxon>
        <taxon>Hypocreomycetidae</taxon>
        <taxon>Hypocreales</taxon>
        <taxon>Nectriaceae</taxon>
        <taxon>Fusarium</taxon>
        <taxon>Fusarium fujikuroi species complex</taxon>
    </lineage>
</organism>
<feature type="region of interest" description="Disordered" evidence="1">
    <location>
        <begin position="286"/>
        <end position="305"/>
    </location>
</feature>
<reference evidence="2 3" key="1">
    <citation type="journal article" date="2020" name="BMC Genomics">
        <title>Correction to: Identification and distribution of gene clusters required for synthesis of sphingolipid metabolism inhibitors in diverse species of the filamentous fungus Fusarium.</title>
        <authorList>
            <person name="Kim H.S."/>
            <person name="Lohmar J.M."/>
            <person name="Busman M."/>
            <person name="Brown D.W."/>
            <person name="Naumann T.A."/>
            <person name="Divon H.H."/>
            <person name="Lysoe E."/>
            <person name="Uhlig S."/>
            <person name="Proctor R.H."/>
        </authorList>
    </citation>
    <scope>NUCLEOTIDE SEQUENCE [LARGE SCALE GENOMIC DNA]</scope>
    <source>
        <strain evidence="2 3">NRRL 25214</strain>
    </source>
</reference>
<feature type="region of interest" description="Disordered" evidence="1">
    <location>
        <begin position="326"/>
        <end position="351"/>
    </location>
</feature>
<dbReference type="AlphaFoldDB" id="A0A8H4Z4P3"/>
<keyword evidence="3" id="KW-1185">Reference proteome</keyword>
<gene>
    <name evidence="2" type="ORF">FANTH_9790</name>
</gene>